<proteinExistence type="predicted"/>
<dbReference type="EMBL" id="CADCXU010036263">
    <property type="protein sequence ID" value="CAB0021069.1"/>
    <property type="molecule type" value="Genomic_DNA"/>
</dbReference>
<name>A0A6H5HR69_9HEMI</name>
<dbReference type="Proteomes" id="UP000479000">
    <property type="component" value="Unassembled WGS sequence"/>
</dbReference>
<protein>
    <submittedName>
        <fullName evidence="1">Uncharacterized protein</fullName>
    </submittedName>
</protein>
<gene>
    <name evidence="1" type="ORF">NTEN_LOCUS24594</name>
</gene>
<feature type="non-terminal residue" evidence="1">
    <location>
        <position position="119"/>
    </location>
</feature>
<keyword evidence="2" id="KW-1185">Reference proteome</keyword>
<reference evidence="1 2" key="1">
    <citation type="submission" date="2020-02" db="EMBL/GenBank/DDBJ databases">
        <authorList>
            <person name="Ferguson B K."/>
        </authorList>
    </citation>
    <scope>NUCLEOTIDE SEQUENCE [LARGE SCALE GENOMIC DNA]</scope>
</reference>
<evidence type="ECO:0000313" key="2">
    <source>
        <dbReference type="Proteomes" id="UP000479000"/>
    </source>
</evidence>
<dbReference type="AlphaFoldDB" id="A0A6H5HR69"/>
<organism evidence="1 2">
    <name type="scientific">Nesidiocoris tenuis</name>
    <dbReference type="NCBI Taxonomy" id="355587"/>
    <lineage>
        <taxon>Eukaryota</taxon>
        <taxon>Metazoa</taxon>
        <taxon>Ecdysozoa</taxon>
        <taxon>Arthropoda</taxon>
        <taxon>Hexapoda</taxon>
        <taxon>Insecta</taxon>
        <taxon>Pterygota</taxon>
        <taxon>Neoptera</taxon>
        <taxon>Paraneoptera</taxon>
        <taxon>Hemiptera</taxon>
        <taxon>Heteroptera</taxon>
        <taxon>Panheteroptera</taxon>
        <taxon>Cimicomorpha</taxon>
        <taxon>Miridae</taxon>
        <taxon>Dicyphina</taxon>
        <taxon>Nesidiocoris</taxon>
    </lineage>
</organism>
<accession>A0A6H5HR69</accession>
<evidence type="ECO:0000313" key="1">
    <source>
        <dbReference type="EMBL" id="CAB0021069.1"/>
    </source>
</evidence>
<sequence length="119" mass="13196">MTITSSMRISWSYSRPPSRSLLRLSHHRNDLPVYIRAPGAAAYDQLQLSRLTCRHTPLLPFAIVCYPQSMKMIGSSVSVLAVFYTSLPELNVSFSTAPGKPRPALSIHYVATATCTTRI</sequence>